<keyword evidence="1" id="KW-1133">Transmembrane helix</keyword>
<feature type="transmembrane region" description="Helical" evidence="1">
    <location>
        <begin position="12"/>
        <end position="31"/>
    </location>
</feature>
<evidence type="ECO:0000256" key="1">
    <source>
        <dbReference type="SAM" id="Phobius"/>
    </source>
</evidence>
<comment type="caution">
    <text evidence="2">The sequence shown here is derived from an EMBL/GenBank/DDBJ whole genome shotgun (WGS) entry which is preliminary data.</text>
</comment>
<proteinExistence type="predicted"/>
<keyword evidence="3" id="KW-1185">Reference proteome</keyword>
<feature type="transmembrane region" description="Helical" evidence="1">
    <location>
        <begin position="43"/>
        <end position="67"/>
    </location>
</feature>
<evidence type="ECO:0000313" key="2">
    <source>
        <dbReference type="EMBL" id="PRR80304.1"/>
    </source>
</evidence>
<dbReference type="AlphaFoldDB" id="A0A2T0B8W0"/>
<dbReference type="RefSeq" id="WP_106060980.1">
    <property type="nucleotide sequence ID" value="NZ_PVXQ01000047.1"/>
</dbReference>
<protein>
    <submittedName>
        <fullName evidence="2">Uncharacterized protein</fullName>
    </submittedName>
</protein>
<sequence length="163" mass="19192">MEDTFEIKKDIRTLIILNFLAYINNFLFSYGCTLANDNLRGNSLVFGIWALSPYIFLVGTSFIIATDNKKEYKIFKKEAIADWIIRFIACCVVFRDFNFKFLSFEYITQQGIVFLLLMINIILEIRMYKKAMNNISIEEDFDEKENISEGENLMLKAWAKQQQ</sequence>
<keyword evidence="1" id="KW-0812">Transmembrane</keyword>
<feature type="transmembrane region" description="Helical" evidence="1">
    <location>
        <begin position="103"/>
        <end position="123"/>
    </location>
</feature>
<accession>A0A2T0B8W0</accession>
<dbReference type="Proteomes" id="UP000239471">
    <property type="component" value="Unassembled WGS sequence"/>
</dbReference>
<name>A0A2T0B8W0_9CLOT</name>
<dbReference type="EMBL" id="PVXQ01000047">
    <property type="protein sequence ID" value="PRR80304.1"/>
    <property type="molecule type" value="Genomic_DNA"/>
</dbReference>
<evidence type="ECO:0000313" key="3">
    <source>
        <dbReference type="Proteomes" id="UP000239471"/>
    </source>
</evidence>
<reference evidence="2 3" key="1">
    <citation type="submission" date="2018-03" db="EMBL/GenBank/DDBJ databases">
        <title>Genome sequence of Clostridium vincentii DSM 10228.</title>
        <authorList>
            <person name="Poehlein A."/>
            <person name="Daniel R."/>
        </authorList>
    </citation>
    <scope>NUCLEOTIDE SEQUENCE [LARGE SCALE GENOMIC DNA]</scope>
    <source>
        <strain evidence="2 3">DSM 10228</strain>
    </source>
</reference>
<organism evidence="2 3">
    <name type="scientific">Clostridium vincentii</name>
    <dbReference type="NCBI Taxonomy" id="52704"/>
    <lineage>
        <taxon>Bacteria</taxon>
        <taxon>Bacillati</taxon>
        <taxon>Bacillota</taxon>
        <taxon>Clostridia</taxon>
        <taxon>Eubacteriales</taxon>
        <taxon>Clostridiaceae</taxon>
        <taxon>Clostridium</taxon>
    </lineage>
</organism>
<dbReference type="OrthoDB" id="3035044at2"/>
<keyword evidence="1" id="KW-0472">Membrane</keyword>
<gene>
    <name evidence="2" type="ORF">CLVI_30940</name>
</gene>